<dbReference type="EMBL" id="JBHRSJ010000007">
    <property type="protein sequence ID" value="MFC2971538.1"/>
    <property type="molecule type" value="Genomic_DNA"/>
</dbReference>
<feature type="chain" id="PRO_5045730320" evidence="2">
    <location>
        <begin position="23"/>
        <end position="700"/>
    </location>
</feature>
<proteinExistence type="predicted"/>
<protein>
    <submittedName>
        <fullName evidence="3">YjbH domain-containing protein</fullName>
    </submittedName>
</protein>
<feature type="region of interest" description="Disordered" evidence="1">
    <location>
        <begin position="17"/>
        <end position="37"/>
    </location>
</feature>
<keyword evidence="4" id="KW-1185">Reference proteome</keyword>
<name>A0ABV7AR67_9GAMM</name>
<feature type="region of interest" description="Disordered" evidence="1">
    <location>
        <begin position="276"/>
        <end position="301"/>
    </location>
</feature>
<dbReference type="RefSeq" id="WP_377813136.1">
    <property type="nucleotide sequence ID" value="NZ_JBHRSJ010000007.1"/>
</dbReference>
<organism evidence="3 4">
    <name type="scientific">Azotobacter bryophylli</name>
    <dbReference type="NCBI Taxonomy" id="1986537"/>
    <lineage>
        <taxon>Bacteria</taxon>
        <taxon>Pseudomonadati</taxon>
        <taxon>Pseudomonadota</taxon>
        <taxon>Gammaproteobacteria</taxon>
        <taxon>Pseudomonadales</taxon>
        <taxon>Pseudomonadaceae</taxon>
        <taxon>Azotobacter</taxon>
    </lineage>
</organism>
<evidence type="ECO:0000256" key="1">
    <source>
        <dbReference type="SAM" id="MobiDB-lite"/>
    </source>
</evidence>
<comment type="caution">
    <text evidence="3">The sequence shown here is derived from an EMBL/GenBank/DDBJ whole genome shotgun (WGS) entry which is preliminary data.</text>
</comment>
<gene>
    <name evidence="3" type="ORF">ACFOJE_04835</name>
</gene>
<dbReference type="Pfam" id="PF06082">
    <property type="entry name" value="YjbH"/>
    <property type="match status" value="1"/>
</dbReference>
<dbReference type="Proteomes" id="UP001595457">
    <property type="component" value="Unassembled WGS sequence"/>
</dbReference>
<sequence>MKRLALASIALSAALTQGTTRAQTSETRHTQSDFGGVGLLQTPTARMTPAGELSFTYTHSHPNNRYALTLQPFNWLEGTFRYTDISNRPYGPPGFSGDQSLKDKAFDVKVRLLKETRWRPDFSVGGRDIGGTGLFSSEFFVASKRFGPLDFTFGIGWGYLGERDNVTNPFTLFSNSFEDRPRRGAGGEFNNDSWFHGPAALFGGVEWQTPWKPLSFKLEVEGNDYENEPLGNNQKQDTPINVGAVLRPTDWLDLHLALERGNTAMLGLTVHTNFASRRPPPKLGDPPAVPLRAGPRPTQPTDWNLVARELEANAGYRVSRIARREREIVVHGEQVRYFHEPKGLGRSARILDLRAEQDIDWLTVVDSRYGLPIHETSFEREAFRDAVKQDADLGELARTLSQTEILPQRETELLRRRPNPLSYGLGLGYRQSVGGPDDFILYQVSANFSAELRLTPGTWISGMVNQNIDNNFDKFRYTAPSNMPRVRTNIREYWTTSNTTMPYFQLNHARALDSDLFGMVYGGYLESMFAGVGGELLYRPMGERWALGGDINRVRKRDFEQDFGLQQYEVWTGHVTGYARGFPLRHMLTRISVGRYLAKDFGVTIDLSREFDNGVRFGAWATFTDASKEEYGEGSFDKGFYVSIPFDEMLTSSIVRRADFAFAPLTRDGGARLIRNWTLFDLTEGRNADLFYSNFGKILE</sequence>
<keyword evidence="2" id="KW-0732">Signal</keyword>
<feature type="signal peptide" evidence="2">
    <location>
        <begin position="1"/>
        <end position="22"/>
    </location>
</feature>
<accession>A0ABV7AR67</accession>
<evidence type="ECO:0000313" key="4">
    <source>
        <dbReference type="Proteomes" id="UP001595457"/>
    </source>
</evidence>
<evidence type="ECO:0000256" key="2">
    <source>
        <dbReference type="SAM" id="SignalP"/>
    </source>
</evidence>
<reference evidence="4" key="1">
    <citation type="journal article" date="2019" name="Int. J. Syst. Evol. Microbiol.">
        <title>The Global Catalogue of Microorganisms (GCM) 10K type strain sequencing project: providing services to taxonomists for standard genome sequencing and annotation.</title>
        <authorList>
            <consortium name="The Broad Institute Genomics Platform"/>
            <consortium name="The Broad Institute Genome Sequencing Center for Infectious Disease"/>
            <person name="Wu L."/>
            <person name="Ma J."/>
        </authorList>
    </citation>
    <scope>NUCLEOTIDE SEQUENCE [LARGE SCALE GENOMIC DNA]</scope>
    <source>
        <strain evidence="4">KCTC 62195</strain>
    </source>
</reference>
<dbReference type="InterPro" id="IPR010344">
    <property type="entry name" value="YbjH"/>
</dbReference>
<evidence type="ECO:0000313" key="3">
    <source>
        <dbReference type="EMBL" id="MFC2971538.1"/>
    </source>
</evidence>